<reference evidence="3" key="2">
    <citation type="submission" date="2021-01" db="UniProtKB">
        <authorList>
            <consortium name="EnsemblMetazoa"/>
        </authorList>
    </citation>
    <scope>IDENTIFICATION</scope>
</reference>
<dbReference type="Proteomes" id="UP000007110">
    <property type="component" value="Unassembled WGS sequence"/>
</dbReference>
<sequence length="456" mass="49319">MFGIGFSTVVLPANSSPVDYFPDLFEIASSINLTGGGIGLMILPLLFEVFVKNYGWRGALMLLGAINLNTLVSGALLEPVPKVKESATGEVPLDDTAELTQREIEGEHSGQCSSGQDGANGSVEDEIDTTGVDVDSLAETEDLIPHQRHTGNGHLRHSENTNTNCKSDSKVLIHHISNSEDATPNGFPTYTPEVENCDSKHHHELVASYNTTSNSVTVKEAIASEDCPEDIPNRTCFGRWCHSVAELFDLYLFKDYPVFFGICLATILFGVSYDGWVLFVIPNAEAKGFDSQMSVYVATAGGVGNIFGRFCIGFFTAKKLIPNEVSYLIMNLVSSVAFFINYGATTFWFLSILSFFNGFSLGAKTSLQFIIVNDTVATKRYKAAVSMLLVSLGIGFPISGALLGGIYDRTKSYNISFCVIGFIDVVCGILITAPLVAAALRRRKGRASLSTDEVPV</sequence>
<protein>
    <submittedName>
        <fullName evidence="3">Uncharacterized protein</fullName>
    </submittedName>
</protein>
<dbReference type="AlphaFoldDB" id="A0A7M7PAV6"/>
<dbReference type="Pfam" id="PF07690">
    <property type="entry name" value="MFS_1"/>
    <property type="match status" value="1"/>
</dbReference>
<name>A0A7M7PAV6_STRPU</name>
<organism evidence="3 4">
    <name type="scientific">Strongylocentrotus purpuratus</name>
    <name type="common">Purple sea urchin</name>
    <dbReference type="NCBI Taxonomy" id="7668"/>
    <lineage>
        <taxon>Eukaryota</taxon>
        <taxon>Metazoa</taxon>
        <taxon>Echinodermata</taxon>
        <taxon>Eleutherozoa</taxon>
        <taxon>Echinozoa</taxon>
        <taxon>Echinoidea</taxon>
        <taxon>Euechinoidea</taxon>
        <taxon>Echinacea</taxon>
        <taxon>Camarodonta</taxon>
        <taxon>Echinidea</taxon>
        <taxon>Strongylocentrotidae</taxon>
        <taxon>Strongylocentrotus</taxon>
    </lineage>
</organism>
<dbReference type="InterPro" id="IPR036259">
    <property type="entry name" value="MFS_trans_sf"/>
</dbReference>
<keyword evidence="4" id="KW-1185">Reference proteome</keyword>
<keyword evidence="2" id="KW-0812">Transmembrane</keyword>
<dbReference type="SUPFAM" id="SSF103473">
    <property type="entry name" value="MFS general substrate transporter"/>
    <property type="match status" value="1"/>
</dbReference>
<feature type="transmembrane region" description="Helical" evidence="2">
    <location>
        <begin position="31"/>
        <end position="51"/>
    </location>
</feature>
<dbReference type="FunFam" id="1.20.1250.20:FF:001505">
    <property type="entry name" value="Uncharacterized protein"/>
    <property type="match status" value="1"/>
</dbReference>
<dbReference type="PANTHER" id="PTHR11360">
    <property type="entry name" value="MONOCARBOXYLATE TRANSPORTER"/>
    <property type="match status" value="1"/>
</dbReference>
<dbReference type="GO" id="GO:0005886">
    <property type="term" value="C:plasma membrane"/>
    <property type="evidence" value="ECO:0000318"/>
    <property type="project" value="GO_Central"/>
</dbReference>
<feature type="transmembrane region" description="Helical" evidence="2">
    <location>
        <begin position="413"/>
        <end position="440"/>
    </location>
</feature>
<keyword evidence="2" id="KW-1133">Transmembrane helix</keyword>
<dbReference type="GeneID" id="592769"/>
<feature type="transmembrane region" description="Helical" evidence="2">
    <location>
        <begin position="348"/>
        <end position="372"/>
    </location>
</feature>
<proteinExistence type="predicted"/>
<dbReference type="KEGG" id="spu:592769"/>
<feature type="transmembrane region" description="Helical" evidence="2">
    <location>
        <begin position="324"/>
        <end position="342"/>
    </location>
</feature>
<dbReference type="InterPro" id="IPR011701">
    <property type="entry name" value="MFS"/>
</dbReference>
<dbReference type="Gene3D" id="1.20.1250.20">
    <property type="entry name" value="MFS general substrate transporter like domains"/>
    <property type="match status" value="2"/>
</dbReference>
<feature type="transmembrane region" description="Helical" evidence="2">
    <location>
        <begin position="258"/>
        <end position="281"/>
    </location>
</feature>
<evidence type="ECO:0000313" key="3">
    <source>
        <dbReference type="EnsemblMetazoa" id="XP_030848524"/>
    </source>
</evidence>
<dbReference type="InParanoid" id="A0A7M7PAV6"/>
<dbReference type="RefSeq" id="XP_030848524.1">
    <property type="nucleotide sequence ID" value="XM_030992664.1"/>
</dbReference>
<feature type="transmembrane region" description="Helical" evidence="2">
    <location>
        <begin position="293"/>
        <end position="312"/>
    </location>
</feature>
<evidence type="ECO:0000313" key="4">
    <source>
        <dbReference type="Proteomes" id="UP000007110"/>
    </source>
</evidence>
<reference evidence="4" key="1">
    <citation type="submission" date="2015-02" db="EMBL/GenBank/DDBJ databases">
        <title>Genome sequencing for Strongylocentrotus purpuratus.</title>
        <authorList>
            <person name="Murali S."/>
            <person name="Liu Y."/>
            <person name="Vee V."/>
            <person name="English A."/>
            <person name="Wang M."/>
            <person name="Skinner E."/>
            <person name="Han Y."/>
            <person name="Muzny D.M."/>
            <person name="Worley K.C."/>
            <person name="Gibbs R.A."/>
        </authorList>
    </citation>
    <scope>NUCLEOTIDE SEQUENCE</scope>
</reference>
<evidence type="ECO:0000256" key="1">
    <source>
        <dbReference type="SAM" id="MobiDB-lite"/>
    </source>
</evidence>
<dbReference type="OrthoDB" id="2213137at2759"/>
<dbReference type="EnsemblMetazoa" id="XM_030992664">
    <property type="protein sequence ID" value="XP_030848524"/>
    <property type="gene ID" value="LOC592769"/>
</dbReference>
<dbReference type="InterPro" id="IPR050327">
    <property type="entry name" value="Proton-linked_MCT"/>
</dbReference>
<feature type="compositionally biased region" description="Polar residues" evidence="1">
    <location>
        <begin position="110"/>
        <end position="119"/>
    </location>
</feature>
<accession>A0A7M7PAV6</accession>
<feature type="region of interest" description="Disordered" evidence="1">
    <location>
        <begin position="104"/>
        <end position="126"/>
    </location>
</feature>
<feature type="transmembrane region" description="Helical" evidence="2">
    <location>
        <begin position="384"/>
        <end position="407"/>
    </location>
</feature>
<keyword evidence="2" id="KW-0472">Membrane</keyword>
<evidence type="ECO:0000256" key="2">
    <source>
        <dbReference type="SAM" id="Phobius"/>
    </source>
</evidence>
<dbReference type="OMA" id="HERAAYM"/>
<dbReference type="PANTHER" id="PTHR11360:SF303">
    <property type="entry name" value="MAJOR FACILITATOR SUPERFAMILY (MFS) PROFILE DOMAIN-CONTAINING PROTEIN"/>
    <property type="match status" value="1"/>
</dbReference>
<dbReference type="GO" id="GO:0008028">
    <property type="term" value="F:monocarboxylic acid transmembrane transporter activity"/>
    <property type="evidence" value="ECO:0000318"/>
    <property type="project" value="GO_Central"/>
</dbReference>